<dbReference type="RefSeq" id="WP_337311609.1">
    <property type="nucleotide sequence ID" value="NZ_JAEKNS010000093.1"/>
</dbReference>
<gene>
    <name evidence="3" type="ORF">JF886_08860</name>
</gene>
<evidence type="ECO:0000313" key="4">
    <source>
        <dbReference type="Proteomes" id="UP000606991"/>
    </source>
</evidence>
<keyword evidence="1" id="KW-0812">Transmembrane</keyword>
<keyword evidence="2" id="KW-0732">Signal</keyword>
<keyword evidence="1" id="KW-1133">Transmembrane helix</keyword>
<dbReference type="Proteomes" id="UP000606991">
    <property type="component" value="Unassembled WGS sequence"/>
</dbReference>
<comment type="caution">
    <text evidence="3">The sequence shown here is derived from an EMBL/GenBank/DDBJ whole genome shotgun (WGS) entry which is preliminary data.</text>
</comment>
<reference evidence="3 4" key="1">
    <citation type="submission" date="2020-10" db="EMBL/GenBank/DDBJ databases">
        <title>Ca. Dormibacterota MAGs.</title>
        <authorList>
            <person name="Montgomery K."/>
        </authorList>
    </citation>
    <scope>NUCLEOTIDE SEQUENCE [LARGE SCALE GENOMIC DNA]</scope>
    <source>
        <strain evidence="3">SC8812_S17_18</strain>
    </source>
</reference>
<accession>A0A934N3T2</accession>
<dbReference type="EMBL" id="JAEKNS010000093">
    <property type="protein sequence ID" value="MBJ7594951.1"/>
    <property type="molecule type" value="Genomic_DNA"/>
</dbReference>
<feature type="chain" id="PRO_5037366185" description="DUF916 domain-containing protein" evidence="2">
    <location>
        <begin position="25"/>
        <end position="323"/>
    </location>
</feature>
<evidence type="ECO:0000256" key="2">
    <source>
        <dbReference type="SAM" id="SignalP"/>
    </source>
</evidence>
<keyword evidence="1" id="KW-0472">Membrane</keyword>
<feature type="transmembrane region" description="Helical" evidence="1">
    <location>
        <begin position="275"/>
        <end position="296"/>
    </location>
</feature>
<evidence type="ECO:0008006" key="5">
    <source>
        <dbReference type="Google" id="ProtNLM"/>
    </source>
</evidence>
<proteinExistence type="predicted"/>
<name>A0A934N3T2_9BACT</name>
<dbReference type="AlphaFoldDB" id="A0A934N3T2"/>
<evidence type="ECO:0000313" key="3">
    <source>
        <dbReference type="EMBL" id="MBJ7594951.1"/>
    </source>
</evidence>
<feature type="signal peptide" evidence="2">
    <location>
        <begin position="1"/>
        <end position="24"/>
    </location>
</feature>
<sequence length="323" mass="34371">MRRQSLGTAAVMAAVLLAPLTAAAAPSPAPRSIAVSVPSEPVPFHAGDTGRIMIRVLDPTQAPVTVTVTGMGVELGDNGKVTFTGAPDPAWVNQADFPAGSLVIPAMSYIDVYVTVRMPATISPDLYYVGFVVRPVPTGPGVKVVNQIGGFLTIDVPGPRARSLAANLDVQGFNLGPIHLADFVLGSQVKGQLAVRNTGQAAVQFWGENDVTSWVVTTPLQARIAKSLVPIARSRNFPVSASPGLLIDMVTLSVRVSYPSNTDSATTDIVIERQILVVSPWAIVILCGLILLLTAWRLRARARRRARARDRAQGPRSRHRQPS</sequence>
<organism evidence="3 4">
    <name type="scientific">Candidatus Aeolococcus gillhamiae</name>
    <dbReference type="NCBI Taxonomy" id="3127015"/>
    <lineage>
        <taxon>Bacteria</taxon>
        <taxon>Bacillati</taxon>
        <taxon>Candidatus Dormiibacterota</taxon>
        <taxon>Candidatus Dormibacteria</taxon>
        <taxon>Candidatus Aeolococcales</taxon>
        <taxon>Candidatus Aeolococcaceae</taxon>
        <taxon>Candidatus Aeolococcus</taxon>
    </lineage>
</organism>
<evidence type="ECO:0000256" key="1">
    <source>
        <dbReference type="SAM" id="Phobius"/>
    </source>
</evidence>
<protein>
    <recommendedName>
        <fullName evidence="5">DUF916 domain-containing protein</fullName>
    </recommendedName>
</protein>